<comment type="subcellular location">
    <subcellularLocation>
        <location evidence="1">Cytoplasm</location>
    </subcellularLocation>
</comment>
<accession>A0ABW2IU37</accession>
<dbReference type="InterPro" id="IPR000682">
    <property type="entry name" value="PCMT"/>
</dbReference>
<keyword evidence="5" id="KW-0963">Cytoplasm</keyword>
<dbReference type="Proteomes" id="UP001596506">
    <property type="component" value="Unassembled WGS sequence"/>
</dbReference>
<evidence type="ECO:0000256" key="8">
    <source>
        <dbReference type="ARBA" id="ARBA00022691"/>
    </source>
</evidence>
<evidence type="ECO:0000313" key="10">
    <source>
        <dbReference type="EMBL" id="MFC7294240.1"/>
    </source>
</evidence>
<keyword evidence="8" id="KW-0949">S-adenosyl-L-methionine</keyword>
<comment type="caution">
    <text evidence="10">The sequence shown here is derived from an EMBL/GenBank/DDBJ whole genome shotgun (WGS) entry which is preliminary data.</text>
</comment>
<dbReference type="NCBIfam" id="TIGR00080">
    <property type="entry name" value="pimt"/>
    <property type="match status" value="1"/>
</dbReference>
<dbReference type="InterPro" id="IPR029063">
    <property type="entry name" value="SAM-dependent_MTases_sf"/>
</dbReference>
<dbReference type="CDD" id="cd02440">
    <property type="entry name" value="AdoMet_MTases"/>
    <property type="match status" value="1"/>
</dbReference>
<comment type="similarity">
    <text evidence="2">Belongs to the methyltransferase superfamily. L-isoaspartyl/D-aspartyl protein methyltransferase family.</text>
</comment>
<dbReference type="Gene3D" id="3.40.50.150">
    <property type="entry name" value="Vaccinia Virus protein VP39"/>
    <property type="match status" value="1"/>
</dbReference>
<evidence type="ECO:0000256" key="9">
    <source>
        <dbReference type="NCBIfam" id="TIGR00080"/>
    </source>
</evidence>
<dbReference type="PANTHER" id="PTHR11579">
    <property type="entry name" value="PROTEIN-L-ISOASPARTATE O-METHYLTRANSFERASE"/>
    <property type="match status" value="1"/>
</dbReference>
<evidence type="ECO:0000256" key="2">
    <source>
        <dbReference type="ARBA" id="ARBA00005369"/>
    </source>
</evidence>
<keyword evidence="7 10" id="KW-0808">Transferase</keyword>
<dbReference type="GO" id="GO:0032259">
    <property type="term" value="P:methylation"/>
    <property type="evidence" value="ECO:0007669"/>
    <property type="project" value="UniProtKB-KW"/>
</dbReference>
<proteinExistence type="inferred from homology"/>
<keyword evidence="6 10" id="KW-0489">Methyltransferase</keyword>
<keyword evidence="11" id="KW-1185">Reference proteome</keyword>
<evidence type="ECO:0000313" key="11">
    <source>
        <dbReference type="Proteomes" id="UP001596506"/>
    </source>
</evidence>
<sequence>MNSHKELCRYLQQRGVLKSPLLIESFNFVDRRDFVAPNLQNEAYEDHPLAIGAGQTISQPYTVAFMLELLELDESDRILDIGCGSGWSTALLAHAARSGSVTGVERIPELLDFARNNLGKYNFDNIKLQIAGEALGIPGQVFDKILVSAAAEELPSELLAQLNPGGIMVIPVQNNMIVVYKREDGSVEQDTFPGFRFVPLI</sequence>
<dbReference type="SUPFAM" id="SSF53335">
    <property type="entry name" value="S-adenosyl-L-methionine-dependent methyltransferases"/>
    <property type="match status" value="1"/>
</dbReference>
<evidence type="ECO:0000256" key="7">
    <source>
        <dbReference type="ARBA" id="ARBA00022679"/>
    </source>
</evidence>
<dbReference type="RefSeq" id="WP_100687992.1">
    <property type="nucleotide sequence ID" value="NZ_JBHTBD010000001.1"/>
</dbReference>
<name>A0ABW2IU37_9GAMM</name>
<dbReference type="PANTHER" id="PTHR11579:SF0">
    <property type="entry name" value="PROTEIN-L-ISOASPARTATE(D-ASPARTATE) O-METHYLTRANSFERASE"/>
    <property type="match status" value="1"/>
</dbReference>
<dbReference type="EC" id="2.1.1.77" evidence="3 9"/>
<dbReference type="Pfam" id="PF01135">
    <property type="entry name" value="PCMT"/>
    <property type="match status" value="1"/>
</dbReference>
<gene>
    <name evidence="10" type="ORF">ACFQQA_05835</name>
</gene>
<evidence type="ECO:0000256" key="3">
    <source>
        <dbReference type="ARBA" id="ARBA00011890"/>
    </source>
</evidence>
<organism evidence="10 11">
    <name type="scientific">Marinobacter aromaticivorans</name>
    <dbReference type="NCBI Taxonomy" id="1494078"/>
    <lineage>
        <taxon>Bacteria</taxon>
        <taxon>Pseudomonadati</taxon>
        <taxon>Pseudomonadota</taxon>
        <taxon>Gammaproteobacteria</taxon>
        <taxon>Pseudomonadales</taxon>
        <taxon>Marinobacteraceae</taxon>
        <taxon>Marinobacter</taxon>
    </lineage>
</organism>
<protein>
    <recommendedName>
        <fullName evidence="4 9">Protein-L-isoaspartate O-methyltransferase</fullName>
        <ecNumber evidence="3 9">2.1.1.77</ecNumber>
    </recommendedName>
</protein>
<evidence type="ECO:0000256" key="1">
    <source>
        <dbReference type="ARBA" id="ARBA00004496"/>
    </source>
</evidence>
<evidence type="ECO:0000256" key="6">
    <source>
        <dbReference type="ARBA" id="ARBA00022603"/>
    </source>
</evidence>
<dbReference type="NCBIfam" id="NF001453">
    <property type="entry name" value="PRK00312.1"/>
    <property type="match status" value="1"/>
</dbReference>
<dbReference type="EMBL" id="JBHTBD010000001">
    <property type="protein sequence ID" value="MFC7294240.1"/>
    <property type="molecule type" value="Genomic_DNA"/>
</dbReference>
<reference evidence="11" key="1">
    <citation type="journal article" date="2019" name="Int. J. Syst. Evol. Microbiol.">
        <title>The Global Catalogue of Microorganisms (GCM) 10K type strain sequencing project: providing services to taxonomists for standard genome sequencing and annotation.</title>
        <authorList>
            <consortium name="The Broad Institute Genomics Platform"/>
            <consortium name="The Broad Institute Genome Sequencing Center for Infectious Disease"/>
            <person name="Wu L."/>
            <person name="Ma J."/>
        </authorList>
    </citation>
    <scope>NUCLEOTIDE SEQUENCE [LARGE SCALE GENOMIC DNA]</scope>
    <source>
        <strain evidence="11">CCUG 60559</strain>
    </source>
</reference>
<dbReference type="GO" id="GO:0004719">
    <property type="term" value="F:protein-L-isoaspartate (D-aspartate) O-methyltransferase activity"/>
    <property type="evidence" value="ECO:0007669"/>
    <property type="project" value="UniProtKB-EC"/>
</dbReference>
<evidence type="ECO:0000256" key="5">
    <source>
        <dbReference type="ARBA" id="ARBA00022490"/>
    </source>
</evidence>
<evidence type="ECO:0000256" key="4">
    <source>
        <dbReference type="ARBA" id="ARBA00013346"/>
    </source>
</evidence>